<feature type="transmembrane region" description="Helical" evidence="2">
    <location>
        <begin position="23"/>
        <end position="47"/>
    </location>
</feature>
<dbReference type="EMBL" id="OCNK01000009">
    <property type="protein sequence ID" value="SOE04060.1"/>
    <property type="molecule type" value="Genomic_DNA"/>
</dbReference>
<evidence type="ECO:0000313" key="3">
    <source>
        <dbReference type="EMBL" id="SOE04060.1"/>
    </source>
</evidence>
<feature type="compositionally biased region" description="Basic and acidic residues" evidence="1">
    <location>
        <begin position="58"/>
        <end position="71"/>
    </location>
</feature>
<proteinExistence type="predicted"/>
<keyword evidence="2" id="KW-0472">Membrane</keyword>
<evidence type="ECO:0000256" key="2">
    <source>
        <dbReference type="SAM" id="Phobius"/>
    </source>
</evidence>
<keyword evidence="2" id="KW-0812">Transmembrane</keyword>
<keyword evidence="2" id="KW-1133">Transmembrane helix</keyword>
<sequence length="78" mass="8102">MSGGMVVPVIDVPMTDVLATDGLSIIGTVGFFVPAAVLIGLVIGAVVRDRRLSAREDAEEARRAAMAREEIPTPPAAD</sequence>
<evidence type="ECO:0000313" key="4">
    <source>
        <dbReference type="Proteomes" id="UP000219482"/>
    </source>
</evidence>
<evidence type="ECO:0000256" key="1">
    <source>
        <dbReference type="SAM" id="MobiDB-lite"/>
    </source>
</evidence>
<name>A0A286H8D3_9ACTN</name>
<accession>A0A286H8D3</accession>
<reference evidence="4" key="1">
    <citation type="submission" date="2017-09" db="EMBL/GenBank/DDBJ databases">
        <authorList>
            <person name="Varghese N."/>
            <person name="Submissions S."/>
        </authorList>
    </citation>
    <scope>NUCLEOTIDE SEQUENCE [LARGE SCALE GENOMIC DNA]</scope>
    <source>
        <strain evidence="4">DSM 44270</strain>
    </source>
</reference>
<feature type="region of interest" description="Disordered" evidence="1">
    <location>
        <begin position="58"/>
        <end position="78"/>
    </location>
</feature>
<protein>
    <submittedName>
        <fullName evidence="3">Uncharacterized protein</fullName>
    </submittedName>
</protein>
<organism evidence="3 4">
    <name type="scientific">Blastococcus haudaquaticus</name>
    <dbReference type="NCBI Taxonomy" id="1938745"/>
    <lineage>
        <taxon>Bacteria</taxon>
        <taxon>Bacillati</taxon>
        <taxon>Actinomycetota</taxon>
        <taxon>Actinomycetes</taxon>
        <taxon>Geodermatophilales</taxon>
        <taxon>Geodermatophilaceae</taxon>
        <taxon>Blastococcus</taxon>
    </lineage>
</organism>
<dbReference type="Proteomes" id="UP000219482">
    <property type="component" value="Unassembled WGS sequence"/>
</dbReference>
<dbReference type="AlphaFoldDB" id="A0A286H8D3"/>
<gene>
    <name evidence="3" type="ORF">SAMN06272739_4440</name>
</gene>
<keyword evidence="4" id="KW-1185">Reference proteome</keyword>